<organism evidence="3 4">
    <name type="scientific">Conger conger</name>
    <name type="common">Conger eel</name>
    <name type="synonym">Muraena conger</name>
    <dbReference type="NCBI Taxonomy" id="82655"/>
    <lineage>
        <taxon>Eukaryota</taxon>
        <taxon>Metazoa</taxon>
        <taxon>Chordata</taxon>
        <taxon>Craniata</taxon>
        <taxon>Vertebrata</taxon>
        <taxon>Euteleostomi</taxon>
        <taxon>Actinopterygii</taxon>
        <taxon>Neopterygii</taxon>
        <taxon>Teleostei</taxon>
        <taxon>Anguilliformes</taxon>
        <taxon>Congridae</taxon>
        <taxon>Conger</taxon>
    </lineage>
</organism>
<evidence type="ECO:0000313" key="3">
    <source>
        <dbReference type="EMBL" id="KAJ8268521.1"/>
    </source>
</evidence>
<keyword evidence="4" id="KW-1185">Reference proteome</keyword>
<dbReference type="AlphaFoldDB" id="A0A9Q1DFE7"/>
<dbReference type="EMBL" id="JAFJMO010000009">
    <property type="protein sequence ID" value="KAJ8268521.1"/>
    <property type="molecule type" value="Genomic_DNA"/>
</dbReference>
<dbReference type="GO" id="GO:0005743">
    <property type="term" value="C:mitochondrial inner membrane"/>
    <property type="evidence" value="ECO:0007669"/>
    <property type="project" value="TreeGrafter"/>
</dbReference>
<keyword evidence="2" id="KW-1133">Transmembrane helix</keyword>
<evidence type="ECO:0000256" key="2">
    <source>
        <dbReference type="SAM" id="Phobius"/>
    </source>
</evidence>
<reference evidence="3" key="1">
    <citation type="journal article" date="2023" name="Science">
        <title>Genome structures resolve the early diversification of teleost fishes.</title>
        <authorList>
            <person name="Parey E."/>
            <person name="Louis A."/>
            <person name="Montfort J."/>
            <person name="Bouchez O."/>
            <person name="Roques C."/>
            <person name="Iampietro C."/>
            <person name="Lluch J."/>
            <person name="Castinel A."/>
            <person name="Donnadieu C."/>
            <person name="Desvignes T."/>
            <person name="Floi Bucao C."/>
            <person name="Jouanno E."/>
            <person name="Wen M."/>
            <person name="Mejri S."/>
            <person name="Dirks R."/>
            <person name="Jansen H."/>
            <person name="Henkel C."/>
            <person name="Chen W.J."/>
            <person name="Zahm M."/>
            <person name="Cabau C."/>
            <person name="Klopp C."/>
            <person name="Thompson A.W."/>
            <person name="Robinson-Rechavi M."/>
            <person name="Braasch I."/>
            <person name="Lecointre G."/>
            <person name="Bobe J."/>
            <person name="Postlethwait J.H."/>
            <person name="Berthelot C."/>
            <person name="Roest Crollius H."/>
            <person name="Guiguen Y."/>
        </authorList>
    </citation>
    <scope>NUCLEOTIDE SEQUENCE</scope>
    <source>
        <strain evidence="3">Concon-B</strain>
    </source>
</reference>
<evidence type="ECO:0000313" key="4">
    <source>
        <dbReference type="Proteomes" id="UP001152803"/>
    </source>
</evidence>
<dbReference type="PANTHER" id="PTHR47148:SF1">
    <property type="entry name" value="CYTOCHROME C OXIDASE ASSEMBLY FACTOR 1 HOMOLOG"/>
    <property type="match status" value="1"/>
</dbReference>
<name>A0A9Q1DFE7_CONCO</name>
<keyword evidence="2" id="KW-0812">Transmembrane</keyword>
<dbReference type="Pfam" id="PF08695">
    <property type="entry name" value="Coa1"/>
    <property type="match status" value="1"/>
</dbReference>
<protein>
    <recommendedName>
        <fullName evidence="5">Cytochrome c oxidase assembly factor 1 homolog</fullName>
    </recommendedName>
</protein>
<comment type="caution">
    <text evidence="3">The sequence shown here is derived from an EMBL/GenBank/DDBJ whole genome shotgun (WGS) entry which is preliminary data.</text>
</comment>
<evidence type="ECO:0008006" key="5">
    <source>
        <dbReference type="Google" id="ProtNLM"/>
    </source>
</evidence>
<dbReference type="GO" id="GO:0032981">
    <property type="term" value="P:mitochondrial respiratory chain complex I assembly"/>
    <property type="evidence" value="ECO:0007669"/>
    <property type="project" value="TreeGrafter"/>
</dbReference>
<dbReference type="PANTHER" id="PTHR47148">
    <property type="entry name" value="CYTOCHROME C OXIDASE ASSEMBLY FACTOR 1 HOMOLOG"/>
    <property type="match status" value="1"/>
</dbReference>
<gene>
    <name evidence="3" type="ORF">COCON_G00136930</name>
</gene>
<sequence length="177" mass="19729">MQAAVMGPSTRSLQQMAIFMTLFTGGGCSMMYYLMQKNFARSEYYRLPLERLSDHPVAMEILGAPPLKAHNIRLTDRHNRIDQTSAQIKIPVTGSKTGGYLYASSSKNISLNRWQLQEAVLQLREGGGSTSWLLTRRPWSTTETIAQKTGFSPSPLPLPGSAMEHGRTFNSRPHGEQ</sequence>
<dbReference type="InterPro" id="IPR014807">
    <property type="entry name" value="Coa1"/>
</dbReference>
<dbReference type="GO" id="GO:0033617">
    <property type="term" value="P:mitochondrial respiratory chain complex IV assembly"/>
    <property type="evidence" value="ECO:0007669"/>
    <property type="project" value="TreeGrafter"/>
</dbReference>
<proteinExistence type="predicted"/>
<keyword evidence="2" id="KW-0472">Membrane</keyword>
<feature type="region of interest" description="Disordered" evidence="1">
    <location>
        <begin position="147"/>
        <end position="177"/>
    </location>
</feature>
<accession>A0A9Q1DFE7</accession>
<feature type="transmembrane region" description="Helical" evidence="2">
    <location>
        <begin position="16"/>
        <end position="35"/>
    </location>
</feature>
<dbReference type="Proteomes" id="UP001152803">
    <property type="component" value="Unassembled WGS sequence"/>
</dbReference>
<dbReference type="OrthoDB" id="10037790at2759"/>
<evidence type="ECO:0000256" key="1">
    <source>
        <dbReference type="SAM" id="MobiDB-lite"/>
    </source>
</evidence>